<sequence length="45" mass="5429">MEAKILNDWVHEGLSGFEIAEKYQQDVDYVYDVIENYCDQMKELR</sequence>
<dbReference type="EMBL" id="LR796186">
    <property type="protein sequence ID" value="CAB4124871.1"/>
    <property type="molecule type" value="Genomic_DNA"/>
</dbReference>
<protein>
    <submittedName>
        <fullName evidence="1">Uncharacterized protein</fullName>
    </submittedName>
</protein>
<reference evidence="1" key="1">
    <citation type="submission" date="2020-04" db="EMBL/GenBank/DDBJ databases">
        <authorList>
            <person name="Chiriac C."/>
            <person name="Salcher M."/>
            <person name="Ghai R."/>
            <person name="Kavagutti S V."/>
        </authorList>
    </citation>
    <scope>NUCLEOTIDE SEQUENCE</scope>
</reference>
<gene>
    <name evidence="1" type="ORF">UFOVP58_38</name>
</gene>
<accession>A0A6J5KSH5</accession>
<proteinExistence type="predicted"/>
<organism evidence="1">
    <name type="scientific">uncultured Caudovirales phage</name>
    <dbReference type="NCBI Taxonomy" id="2100421"/>
    <lineage>
        <taxon>Viruses</taxon>
        <taxon>Duplodnaviria</taxon>
        <taxon>Heunggongvirae</taxon>
        <taxon>Uroviricota</taxon>
        <taxon>Caudoviricetes</taxon>
        <taxon>Peduoviridae</taxon>
        <taxon>Maltschvirus</taxon>
        <taxon>Maltschvirus maltsch</taxon>
    </lineage>
</organism>
<evidence type="ECO:0000313" key="1">
    <source>
        <dbReference type="EMBL" id="CAB4124871.1"/>
    </source>
</evidence>
<name>A0A6J5KSH5_9CAUD</name>